<sequence>MLIVYISFFPAMKSIKVFLLPGLIIKKLGLTKIYYWFNR</sequence>
<keyword evidence="1" id="KW-1133">Transmembrane helix</keyword>
<dbReference type="Proteomes" id="UP000320300">
    <property type="component" value="Unassembled WGS sequence"/>
</dbReference>
<keyword evidence="1" id="KW-0812">Transmembrane</keyword>
<evidence type="ECO:0000256" key="1">
    <source>
        <dbReference type="SAM" id="Phobius"/>
    </source>
</evidence>
<keyword evidence="1" id="KW-0472">Membrane</keyword>
<evidence type="ECO:0000313" key="2">
    <source>
        <dbReference type="EMBL" id="SMO86762.1"/>
    </source>
</evidence>
<feature type="transmembrane region" description="Helical" evidence="1">
    <location>
        <begin position="17"/>
        <end position="37"/>
    </location>
</feature>
<keyword evidence="3" id="KW-1185">Reference proteome</keyword>
<dbReference type="AlphaFoldDB" id="A0A521ES89"/>
<organism evidence="2 3">
    <name type="scientific">Pedobacter westerhofensis</name>
    <dbReference type="NCBI Taxonomy" id="425512"/>
    <lineage>
        <taxon>Bacteria</taxon>
        <taxon>Pseudomonadati</taxon>
        <taxon>Bacteroidota</taxon>
        <taxon>Sphingobacteriia</taxon>
        <taxon>Sphingobacteriales</taxon>
        <taxon>Sphingobacteriaceae</taxon>
        <taxon>Pedobacter</taxon>
    </lineage>
</organism>
<evidence type="ECO:0000313" key="3">
    <source>
        <dbReference type="Proteomes" id="UP000320300"/>
    </source>
</evidence>
<name>A0A521ES89_9SPHI</name>
<reference evidence="2 3" key="1">
    <citation type="submission" date="2017-05" db="EMBL/GenBank/DDBJ databases">
        <authorList>
            <person name="Varghese N."/>
            <person name="Submissions S."/>
        </authorList>
    </citation>
    <scope>NUCLEOTIDE SEQUENCE [LARGE SCALE GENOMIC DNA]</scope>
    <source>
        <strain evidence="2 3">DSM 19036</strain>
    </source>
</reference>
<accession>A0A521ES89</accession>
<dbReference type="EMBL" id="FXTN01000009">
    <property type="protein sequence ID" value="SMO86762.1"/>
    <property type="molecule type" value="Genomic_DNA"/>
</dbReference>
<proteinExistence type="predicted"/>
<protein>
    <submittedName>
        <fullName evidence="2">Uncharacterized protein</fullName>
    </submittedName>
</protein>
<gene>
    <name evidence="2" type="ORF">SAMN06265348_10961</name>
</gene>